<comment type="caution">
    <text evidence="2">The sequence shown here is derived from an EMBL/GenBank/DDBJ whole genome shotgun (WGS) entry which is preliminary data.</text>
</comment>
<feature type="transmembrane region" description="Helical" evidence="1">
    <location>
        <begin position="14"/>
        <end position="35"/>
    </location>
</feature>
<evidence type="ECO:0000313" key="3">
    <source>
        <dbReference type="Proteomes" id="UP000076512"/>
    </source>
</evidence>
<sequence>MNVNPIAGLGANPIVAVILACEIGFWITVGSGLLLRYLLRMTRASSVVLALIPLIDVILVVAVAIDVYRGAEVTGVHRLAGIYLGCTVVFGKSMVQWLDSWFAYRFAGAPRPPKRPKKGPEAVRAETKSFVKWLLAAGIALIVCFGLSVTVADAQQGAALRQVVQPLGTITLIWFLTGPAWVKGTSEASK</sequence>
<keyword evidence="1" id="KW-0812">Transmembrane</keyword>
<dbReference type="Proteomes" id="UP000076512">
    <property type="component" value="Unassembled WGS sequence"/>
</dbReference>
<accession>A0A164I6G6</accession>
<name>A0A164I6G6_9NOCA</name>
<dbReference type="EMBL" id="LWGR01000021">
    <property type="protein sequence ID" value="KZM69144.1"/>
    <property type="molecule type" value="Genomic_DNA"/>
</dbReference>
<dbReference type="OrthoDB" id="2082317at2"/>
<evidence type="ECO:0000313" key="2">
    <source>
        <dbReference type="EMBL" id="KZM69144.1"/>
    </source>
</evidence>
<feature type="transmembrane region" description="Helical" evidence="1">
    <location>
        <begin position="133"/>
        <end position="151"/>
    </location>
</feature>
<dbReference type="AlphaFoldDB" id="A0A164I6G6"/>
<keyword evidence="1" id="KW-0472">Membrane</keyword>
<feature type="transmembrane region" description="Helical" evidence="1">
    <location>
        <begin position="47"/>
        <end position="68"/>
    </location>
</feature>
<reference evidence="2 3" key="1">
    <citation type="submission" date="2016-04" db="EMBL/GenBank/DDBJ databases">
        <authorList>
            <person name="Evans L.H."/>
            <person name="Alamgir A."/>
            <person name="Owens N."/>
            <person name="Weber N.D."/>
            <person name="Virtaneva K."/>
            <person name="Barbian K."/>
            <person name="Babar A."/>
            <person name="Rosenke K."/>
        </authorList>
    </citation>
    <scope>NUCLEOTIDE SEQUENCE [LARGE SCALE GENOMIC DNA]</scope>
    <source>
        <strain evidence="2 3">IFM 0406</strain>
    </source>
</reference>
<feature type="transmembrane region" description="Helical" evidence="1">
    <location>
        <begin position="163"/>
        <end position="182"/>
    </location>
</feature>
<organism evidence="2 3">
    <name type="scientific">Nocardia terpenica</name>
    <dbReference type="NCBI Taxonomy" id="455432"/>
    <lineage>
        <taxon>Bacteria</taxon>
        <taxon>Bacillati</taxon>
        <taxon>Actinomycetota</taxon>
        <taxon>Actinomycetes</taxon>
        <taxon>Mycobacteriales</taxon>
        <taxon>Nocardiaceae</taxon>
        <taxon>Nocardia</taxon>
    </lineage>
</organism>
<keyword evidence="1" id="KW-1133">Transmembrane helix</keyword>
<evidence type="ECO:0000256" key="1">
    <source>
        <dbReference type="SAM" id="Phobius"/>
    </source>
</evidence>
<protein>
    <submittedName>
        <fullName evidence="2">Uncharacterized protein</fullName>
    </submittedName>
</protein>
<proteinExistence type="predicted"/>
<dbReference type="STRING" id="455432.AWN90_15615"/>
<gene>
    <name evidence="2" type="ORF">AWN90_15615</name>
</gene>
<feature type="transmembrane region" description="Helical" evidence="1">
    <location>
        <begin position="80"/>
        <end position="104"/>
    </location>
</feature>
<keyword evidence="3" id="KW-1185">Reference proteome</keyword>